<dbReference type="NCBIfam" id="TIGR01587">
    <property type="entry name" value="cas3_core"/>
    <property type="match status" value="1"/>
</dbReference>
<dbReference type="PROSITE" id="PS51643">
    <property type="entry name" value="HD_CAS3"/>
    <property type="match status" value="1"/>
</dbReference>
<dbReference type="GO" id="GO:0046872">
    <property type="term" value="F:metal ion binding"/>
    <property type="evidence" value="ECO:0007669"/>
    <property type="project" value="UniProtKB-KW"/>
</dbReference>
<keyword evidence="4" id="KW-0479">Metal-binding</keyword>
<keyword evidence="6" id="KW-0378">Hydrolase</keyword>
<dbReference type="AlphaFoldDB" id="A0A5K8A9F8"/>
<evidence type="ECO:0000256" key="4">
    <source>
        <dbReference type="ARBA" id="ARBA00022723"/>
    </source>
</evidence>
<keyword evidence="13" id="KW-1185">Reference proteome</keyword>
<evidence type="ECO:0000256" key="9">
    <source>
        <dbReference type="ARBA" id="ARBA00023118"/>
    </source>
</evidence>
<evidence type="ECO:0000259" key="11">
    <source>
        <dbReference type="PROSITE" id="PS51643"/>
    </source>
</evidence>
<dbReference type="Gene3D" id="1.10.3210.30">
    <property type="match status" value="1"/>
</dbReference>
<evidence type="ECO:0000256" key="7">
    <source>
        <dbReference type="ARBA" id="ARBA00022806"/>
    </source>
</evidence>
<dbReference type="Gene3D" id="3.40.50.300">
    <property type="entry name" value="P-loop containing nucleotide triphosphate hydrolases"/>
    <property type="match status" value="2"/>
</dbReference>
<dbReference type="SUPFAM" id="SSF52540">
    <property type="entry name" value="P-loop containing nucleoside triphosphate hydrolases"/>
    <property type="match status" value="1"/>
</dbReference>
<evidence type="ECO:0000256" key="2">
    <source>
        <dbReference type="ARBA" id="ARBA00009046"/>
    </source>
</evidence>
<evidence type="ECO:0000256" key="1">
    <source>
        <dbReference type="ARBA" id="ARBA00006847"/>
    </source>
</evidence>
<gene>
    <name evidence="12" type="ORF">DSCOOX_25130</name>
</gene>
<proteinExistence type="inferred from homology"/>
<dbReference type="Pfam" id="PF18019">
    <property type="entry name" value="Cas3_HD"/>
    <property type="match status" value="1"/>
</dbReference>
<dbReference type="GO" id="GO:0004519">
    <property type="term" value="F:endonuclease activity"/>
    <property type="evidence" value="ECO:0007669"/>
    <property type="project" value="UniProtKB-KW"/>
</dbReference>
<comment type="similarity">
    <text evidence="1">In the N-terminal section; belongs to the CRISPR-associated nuclease Cas3-HD family.</text>
</comment>
<evidence type="ECO:0000256" key="8">
    <source>
        <dbReference type="ARBA" id="ARBA00022840"/>
    </source>
</evidence>
<evidence type="ECO:0000313" key="12">
    <source>
        <dbReference type="EMBL" id="BBO89333.1"/>
    </source>
</evidence>
<evidence type="ECO:0000313" key="13">
    <source>
        <dbReference type="Proteomes" id="UP000422108"/>
    </source>
</evidence>
<keyword evidence="3" id="KW-0540">Nuclease</keyword>
<dbReference type="GO" id="GO:0003676">
    <property type="term" value="F:nucleic acid binding"/>
    <property type="evidence" value="ECO:0007669"/>
    <property type="project" value="InterPro"/>
</dbReference>
<dbReference type="InterPro" id="IPR006483">
    <property type="entry name" value="CRISPR-assoc_Cas3_HD"/>
</dbReference>
<evidence type="ECO:0000256" key="6">
    <source>
        <dbReference type="ARBA" id="ARBA00022801"/>
    </source>
</evidence>
<reference evidence="12 13" key="1">
    <citation type="submission" date="2019-11" db="EMBL/GenBank/DDBJ databases">
        <title>Comparative genomics of hydrocarbon-degrading Desulfosarcina strains.</title>
        <authorList>
            <person name="Watanabe M."/>
            <person name="Kojima H."/>
            <person name="Fukui M."/>
        </authorList>
    </citation>
    <scope>NUCLEOTIDE SEQUENCE [LARGE SCALE GENOMIC DNA]</scope>
    <source>
        <strain evidence="13">oXyS1</strain>
    </source>
</reference>
<keyword evidence="8" id="KW-0067">ATP-binding</keyword>
<dbReference type="InterPro" id="IPR006474">
    <property type="entry name" value="Helicase_Cas3_CRISPR-ass_core"/>
</dbReference>
<name>A0A5K8A9F8_9BACT</name>
<feature type="domain" description="HD Cas3-type" evidence="11">
    <location>
        <begin position="1"/>
        <end position="187"/>
    </location>
</feature>
<dbReference type="PROSITE" id="PS51192">
    <property type="entry name" value="HELICASE_ATP_BIND_1"/>
    <property type="match status" value="1"/>
</dbReference>
<keyword evidence="9" id="KW-0051">Antiviral defense</keyword>
<dbReference type="CDD" id="cd17930">
    <property type="entry name" value="DEXHc_cas3"/>
    <property type="match status" value="1"/>
</dbReference>
<keyword evidence="5" id="KW-0547">Nucleotide-binding</keyword>
<dbReference type="NCBIfam" id="TIGR01596">
    <property type="entry name" value="cas3_HD"/>
    <property type="match status" value="1"/>
</dbReference>
<protein>
    <submittedName>
        <fullName evidence="12">CRISPR-associated helicase/endonuclease Cas3</fullName>
    </submittedName>
</protein>
<dbReference type="GO" id="GO:0051607">
    <property type="term" value="P:defense response to virus"/>
    <property type="evidence" value="ECO:0007669"/>
    <property type="project" value="UniProtKB-KW"/>
</dbReference>
<feature type="domain" description="Helicase ATP-binding" evidence="10">
    <location>
        <begin position="238"/>
        <end position="416"/>
    </location>
</feature>
<dbReference type="Pfam" id="PF00270">
    <property type="entry name" value="DEAD"/>
    <property type="match status" value="1"/>
</dbReference>
<dbReference type="InterPro" id="IPR038257">
    <property type="entry name" value="CRISPR-assoc_Cas3_HD_sf"/>
</dbReference>
<dbReference type="InterPro" id="IPR027417">
    <property type="entry name" value="P-loop_NTPase"/>
</dbReference>
<evidence type="ECO:0000256" key="5">
    <source>
        <dbReference type="ARBA" id="ARBA00022741"/>
    </source>
</evidence>
<keyword evidence="12" id="KW-0255">Endonuclease</keyword>
<evidence type="ECO:0000259" key="10">
    <source>
        <dbReference type="PROSITE" id="PS51192"/>
    </source>
</evidence>
<dbReference type="InterPro" id="IPR054712">
    <property type="entry name" value="Cas3-like_dom"/>
</dbReference>
<comment type="similarity">
    <text evidence="2">In the central section; belongs to the CRISPR-associated helicase Cas3 family.</text>
</comment>
<evidence type="ECO:0000256" key="3">
    <source>
        <dbReference type="ARBA" id="ARBA00022722"/>
    </source>
</evidence>
<dbReference type="Proteomes" id="UP000422108">
    <property type="component" value="Chromosome"/>
</dbReference>
<dbReference type="InterPro" id="IPR011545">
    <property type="entry name" value="DEAD/DEAH_box_helicase_dom"/>
</dbReference>
<sequence>MLVWMMGFLHDIGKATPFFQKYLAETDESEKARMKNEKETRHGFISAVIAHFIISGLVDKANTENVLWELMPFFTFMAIKRHHGNPCNAVRMPNNNDNNELDDEYEYIDKQFASIDTDIFDHLMVFPRQIWGIEIQKADFPGKLSAYFKQNIYRNEKSRTKRLRKKLSYFFIFQYLFSLLIQADKKEAIFSDRYTFNKVDINKDIVKEYIQSEFGPPKTEMDIIRSNIFNDADNTISNIDIDAGKILSLNVPTGTGKTFTCLSTALQLRARLEREKNQRARIIYTLPFTSIIDQNYQVFEGILSNPETNVLLKHHHLADIYFKAGDHEFETDESKFLIESWESEIVVTTMFQLFHSILTNRNRMMVKFEKMVNAIVLCDEIQSLPYKYWKLVKHIMFSISKLFNTWFILITATQPKIFDSTEIQELVPSKAKYFSQLDRVDISFEKDPLTLQEFKQVCKEAIQSTDESYLFVMNTVNSALELFESLRETRIKAQYYFLATNIVPIERLKRIDGIRKSKQRKIIVSTQMIEAGVDIDIDNVWRDMGPLESINQVCGRCNRHLGSKKGKVRIFQVLDDANKNKPFETYIYGKNPLSMLQTREVLTGNDTICETDFLRNMSTYYAKIEERMSPQESDKILEFMENLQFLSVYNNFKLIEEEGYERKDIFIELDSNAQKTWATYLSIMQIEDKLERKNKFLAIRKDFYDYVISVPAKYVHEKEFEETNFVFVNEEQMPTCYDKETGWIRTIDDVYTF</sequence>
<dbReference type="GO" id="GO:0016787">
    <property type="term" value="F:hydrolase activity"/>
    <property type="evidence" value="ECO:0007669"/>
    <property type="project" value="UniProtKB-KW"/>
</dbReference>
<organism evidence="12 13">
    <name type="scientific">Desulfosarcina ovata subsp. ovata</name>
    <dbReference type="NCBI Taxonomy" id="2752305"/>
    <lineage>
        <taxon>Bacteria</taxon>
        <taxon>Pseudomonadati</taxon>
        <taxon>Thermodesulfobacteriota</taxon>
        <taxon>Desulfobacteria</taxon>
        <taxon>Desulfobacterales</taxon>
        <taxon>Desulfosarcinaceae</taxon>
        <taxon>Desulfosarcina</taxon>
    </lineage>
</organism>
<dbReference type="InterPro" id="IPR014001">
    <property type="entry name" value="Helicase_ATP-bd"/>
</dbReference>
<dbReference type="GO" id="GO:0005524">
    <property type="term" value="F:ATP binding"/>
    <property type="evidence" value="ECO:0007669"/>
    <property type="project" value="UniProtKB-KW"/>
</dbReference>
<accession>A0A5K8A9F8</accession>
<dbReference type="EMBL" id="AP021879">
    <property type="protein sequence ID" value="BBO89333.1"/>
    <property type="molecule type" value="Genomic_DNA"/>
</dbReference>
<dbReference type="Pfam" id="PF22590">
    <property type="entry name" value="Cas3-like_C_2"/>
    <property type="match status" value="1"/>
</dbReference>
<dbReference type="GO" id="GO:0004386">
    <property type="term" value="F:helicase activity"/>
    <property type="evidence" value="ECO:0007669"/>
    <property type="project" value="UniProtKB-KW"/>
</dbReference>
<dbReference type="CDD" id="cd09641">
    <property type="entry name" value="Cas3''_I"/>
    <property type="match status" value="1"/>
</dbReference>
<keyword evidence="7" id="KW-0347">Helicase</keyword>